<reference evidence="1 2" key="1">
    <citation type="journal article" date="2021" name="Elife">
        <title>Chloroplast acquisition without the gene transfer in kleptoplastic sea slugs, Plakobranchus ocellatus.</title>
        <authorList>
            <person name="Maeda T."/>
            <person name="Takahashi S."/>
            <person name="Yoshida T."/>
            <person name="Shimamura S."/>
            <person name="Takaki Y."/>
            <person name="Nagai Y."/>
            <person name="Toyoda A."/>
            <person name="Suzuki Y."/>
            <person name="Arimoto A."/>
            <person name="Ishii H."/>
            <person name="Satoh N."/>
            <person name="Nishiyama T."/>
            <person name="Hasebe M."/>
            <person name="Maruyama T."/>
            <person name="Minagawa J."/>
            <person name="Obokata J."/>
            <person name="Shigenobu S."/>
        </authorList>
    </citation>
    <scope>NUCLEOTIDE SEQUENCE [LARGE SCALE GENOMIC DNA]</scope>
</reference>
<evidence type="ECO:0000313" key="1">
    <source>
        <dbReference type="EMBL" id="GFO31159.1"/>
    </source>
</evidence>
<dbReference type="AlphaFoldDB" id="A0AAV4CEU7"/>
<keyword evidence="2" id="KW-1185">Reference proteome</keyword>
<proteinExistence type="predicted"/>
<accession>A0AAV4CEU7</accession>
<evidence type="ECO:0000313" key="2">
    <source>
        <dbReference type="Proteomes" id="UP000735302"/>
    </source>
</evidence>
<dbReference type="EMBL" id="BLXT01006360">
    <property type="protein sequence ID" value="GFO31159.1"/>
    <property type="molecule type" value="Genomic_DNA"/>
</dbReference>
<name>A0AAV4CEU7_9GAST</name>
<comment type="caution">
    <text evidence="1">The sequence shown here is derived from an EMBL/GenBank/DDBJ whole genome shotgun (WGS) entry which is preliminary data.</text>
</comment>
<protein>
    <submittedName>
        <fullName evidence="1">Uncharacterized protein</fullName>
    </submittedName>
</protein>
<dbReference type="Proteomes" id="UP000735302">
    <property type="component" value="Unassembled WGS sequence"/>
</dbReference>
<sequence length="78" mass="9120">MHCETTMRPAWILLSRVRIPLPRPGLPEGRESLRSPCCSKLYAQKPKRPEKYDIFFYGHISRTKTAVRCRSPRNLSSF</sequence>
<gene>
    <name evidence="1" type="ORF">PoB_005766400</name>
</gene>
<organism evidence="1 2">
    <name type="scientific">Plakobranchus ocellatus</name>
    <dbReference type="NCBI Taxonomy" id="259542"/>
    <lineage>
        <taxon>Eukaryota</taxon>
        <taxon>Metazoa</taxon>
        <taxon>Spiralia</taxon>
        <taxon>Lophotrochozoa</taxon>
        <taxon>Mollusca</taxon>
        <taxon>Gastropoda</taxon>
        <taxon>Heterobranchia</taxon>
        <taxon>Euthyneura</taxon>
        <taxon>Panpulmonata</taxon>
        <taxon>Sacoglossa</taxon>
        <taxon>Placobranchoidea</taxon>
        <taxon>Plakobranchidae</taxon>
        <taxon>Plakobranchus</taxon>
    </lineage>
</organism>